<dbReference type="GO" id="GO:0016168">
    <property type="term" value="F:chlorophyll binding"/>
    <property type="evidence" value="ECO:0007669"/>
    <property type="project" value="UniProtKB-KW"/>
</dbReference>
<dbReference type="SUPFAM" id="SSF103511">
    <property type="entry name" value="Chlorophyll a-b binding protein"/>
    <property type="match status" value="1"/>
</dbReference>
<protein>
    <submittedName>
        <fullName evidence="10">Uncharacterized protein</fullName>
    </submittedName>
</protein>
<evidence type="ECO:0000256" key="9">
    <source>
        <dbReference type="PIRSR" id="PIRSR601344-1"/>
    </source>
</evidence>
<dbReference type="Gene3D" id="1.10.3460.10">
    <property type="entry name" value="Chlorophyll a/b binding protein domain"/>
    <property type="match status" value="1"/>
</dbReference>
<reference evidence="10" key="1">
    <citation type="submission" date="2023-08" db="EMBL/GenBank/DDBJ databases">
        <authorList>
            <person name="Audoor S."/>
            <person name="Bilcke G."/>
        </authorList>
    </citation>
    <scope>NUCLEOTIDE SEQUENCE</scope>
</reference>
<feature type="binding site" description="axial binding residue" evidence="9">
    <location>
        <position position="80"/>
    </location>
    <ligand>
        <name>chlorophyll b</name>
        <dbReference type="ChEBI" id="CHEBI:61721"/>
        <label>1</label>
    </ligand>
    <ligandPart>
        <name>Mg</name>
        <dbReference type="ChEBI" id="CHEBI:25107"/>
    </ligandPart>
</feature>
<comment type="caution">
    <text evidence="10">The sequence shown here is derived from an EMBL/GenBank/DDBJ whole genome shotgun (WGS) entry which is preliminary data.</text>
</comment>
<gene>
    <name evidence="10" type="ORF">CYCCA115_LOCUS22112</name>
</gene>
<evidence type="ECO:0000256" key="2">
    <source>
        <dbReference type="ARBA" id="ARBA00004229"/>
    </source>
</evidence>
<name>A0AAD2G9W1_9STRA</name>
<keyword evidence="11" id="KW-1185">Reference proteome</keyword>
<evidence type="ECO:0000256" key="7">
    <source>
        <dbReference type="ARBA" id="ARBA00023243"/>
    </source>
</evidence>
<dbReference type="PANTHER" id="PTHR21649">
    <property type="entry name" value="CHLOROPHYLL A/B BINDING PROTEIN"/>
    <property type="match status" value="1"/>
</dbReference>
<feature type="binding site" evidence="9">
    <location>
        <position position="199"/>
    </location>
    <ligand>
        <name>chlorophyll a</name>
        <dbReference type="ChEBI" id="CHEBI:58416"/>
        <label>1</label>
    </ligand>
</feature>
<feature type="binding site" evidence="9">
    <location>
        <position position="75"/>
    </location>
    <ligand>
        <name>chlorophyll a</name>
        <dbReference type="ChEBI" id="CHEBI:58416"/>
        <label>1</label>
    </ligand>
</feature>
<keyword evidence="9" id="KW-0157">Chromophore</keyword>
<evidence type="ECO:0000256" key="8">
    <source>
        <dbReference type="ARBA" id="ARBA00044011"/>
    </source>
</evidence>
<dbReference type="InterPro" id="IPR001344">
    <property type="entry name" value="Chloro_AB-bd_pln"/>
</dbReference>
<sequence>MKTAVLLSTIAAAKAFAPSGNFGRTSSVEATKADLEAIAEKANPIVKFYDPLNLAEQDFYGFGNESTIGWLRHSEIKHGRIAMFAFVGYIAQSNFVFPWPQTLAGAAHPSADLPPEAQFDQVPLGAKWQIFAVISMLELWDECGGGGALPHYTKGRKPGEFPSFQLFRDNVHFVLDLYDPLGFNKNMAAETKERRLISELNNGRLAMLGIFGFLSADKVAGSVPLLNDIAQPYSGNPMIPFEGQFSYFN</sequence>
<dbReference type="InterPro" id="IPR022796">
    <property type="entry name" value="Chloroa_b-bind"/>
</dbReference>
<evidence type="ECO:0000256" key="1">
    <source>
        <dbReference type="ARBA" id="ARBA00004022"/>
    </source>
</evidence>
<keyword evidence="7" id="KW-0437">Light-harvesting polypeptide</keyword>
<proteinExistence type="inferred from homology"/>
<feature type="binding site" evidence="9">
    <location>
        <position position="202"/>
    </location>
    <ligand>
        <name>chlorophyll a</name>
        <dbReference type="ChEBI" id="CHEBI:58416"/>
        <label>1</label>
    </ligand>
</feature>
<comment type="subcellular location">
    <subcellularLocation>
        <location evidence="2">Plastid</location>
        <location evidence="2">Chloroplast</location>
    </subcellularLocation>
</comment>
<feature type="binding site" evidence="9">
    <location>
        <position position="78"/>
    </location>
    <ligand>
        <name>chlorophyll a</name>
        <dbReference type="ChEBI" id="CHEBI:58416"/>
        <label>1</label>
    </ligand>
</feature>
<evidence type="ECO:0000313" key="11">
    <source>
        <dbReference type="Proteomes" id="UP001295423"/>
    </source>
</evidence>
<evidence type="ECO:0000256" key="4">
    <source>
        <dbReference type="ARBA" id="ARBA00022528"/>
    </source>
</evidence>
<dbReference type="Pfam" id="PF00504">
    <property type="entry name" value="Chloroa_b-bind"/>
    <property type="match status" value="1"/>
</dbReference>
<accession>A0AAD2G9W1</accession>
<dbReference type="AlphaFoldDB" id="A0AAD2G9W1"/>
<dbReference type="GO" id="GO:0030076">
    <property type="term" value="C:light-harvesting complex"/>
    <property type="evidence" value="ECO:0007669"/>
    <property type="project" value="UniProtKB-KW"/>
</dbReference>
<dbReference type="GO" id="GO:0009507">
    <property type="term" value="C:chloroplast"/>
    <property type="evidence" value="ECO:0007669"/>
    <property type="project" value="UniProtKB-SubCell"/>
</dbReference>
<keyword evidence="9" id="KW-0148">Chlorophyll</keyword>
<evidence type="ECO:0000256" key="5">
    <source>
        <dbReference type="ARBA" id="ARBA00022531"/>
    </source>
</evidence>
<keyword evidence="4" id="KW-0150">Chloroplast</keyword>
<evidence type="ECO:0000313" key="10">
    <source>
        <dbReference type="EMBL" id="CAJ1966529.1"/>
    </source>
</evidence>
<evidence type="ECO:0000256" key="6">
    <source>
        <dbReference type="ARBA" id="ARBA00022640"/>
    </source>
</evidence>
<comment type="similarity">
    <text evidence="3">Belongs to the fucoxanthin chlorophyll protein family.</text>
</comment>
<dbReference type="EMBL" id="CAKOGP040002294">
    <property type="protein sequence ID" value="CAJ1966529.1"/>
    <property type="molecule type" value="Genomic_DNA"/>
</dbReference>
<keyword evidence="6" id="KW-0934">Plastid</keyword>
<organism evidence="10 11">
    <name type="scientific">Cylindrotheca closterium</name>
    <dbReference type="NCBI Taxonomy" id="2856"/>
    <lineage>
        <taxon>Eukaryota</taxon>
        <taxon>Sar</taxon>
        <taxon>Stramenopiles</taxon>
        <taxon>Ochrophyta</taxon>
        <taxon>Bacillariophyta</taxon>
        <taxon>Bacillariophyceae</taxon>
        <taxon>Bacillariophycidae</taxon>
        <taxon>Bacillariales</taxon>
        <taxon>Bacillariaceae</taxon>
        <taxon>Cylindrotheca</taxon>
    </lineage>
</organism>
<dbReference type="GO" id="GO:0009765">
    <property type="term" value="P:photosynthesis, light harvesting"/>
    <property type="evidence" value="ECO:0007669"/>
    <property type="project" value="InterPro"/>
</dbReference>
<evidence type="ECO:0000256" key="3">
    <source>
        <dbReference type="ARBA" id="ARBA00005933"/>
    </source>
</evidence>
<feature type="binding site" evidence="9">
    <location>
        <position position="204"/>
    </location>
    <ligand>
        <name>chlorophyll a</name>
        <dbReference type="ChEBI" id="CHEBI:58416"/>
        <label>1</label>
    </ligand>
</feature>
<comment type="function">
    <text evidence="1">The light-harvesting complex (LHC) functions as a light receptor, it captures and delivers excitation energy to photosystems with which it is closely associated. Energy is transferred from the carotenoid and chlorophyll C (or B) to chlorophyll A and the photosynthetic reaction centers where it is used to synthesize ATP and reducing power.</text>
</comment>
<keyword evidence="5" id="KW-0602">Photosynthesis</keyword>
<comment type="subunit">
    <text evidence="8">The LHC complex of chromophytic algae is composed of fucoxanthin, chlorophyll A and C bound non-covalently by fucoxanthin chlorophyll proteins (FCPs). The ratio of the pigments in LHC; fucoxanthin: chlorophyll C: chlorophyll A; (0.6-1): (0.1-0.3): (1).</text>
</comment>
<dbReference type="GO" id="GO:0016020">
    <property type="term" value="C:membrane"/>
    <property type="evidence" value="ECO:0007669"/>
    <property type="project" value="InterPro"/>
</dbReference>
<dbReference type="Proteomes" id="UP001295423">
    <property type="component" value="Unassembled WGS sequence"/>
</dbReference>